<dbReference type="GO" id="GO:0090524">
    <property type="term" value="F:cytochrome-b5 reductase activity, acting on NADH"/>
    <property type="evidence" value="ECO:0007669"/>
    <property type="project" value="UniProtKB-EC"/>
</dbReference>
<accession>A0A9P4I0W7</accession>
<evidence type="ECO:0000313" key="28">
    <source>
        <dbReference type="EMBL" id="KAF2090167.1"/>
    </source>
</evidence>
<dbReference type="InterPro" id="IPR001199">
    <property type="entry name" value="Cyt_B5-like_heme/steroid-bd"/>
</dbReference>
<dbReference type="AlphaFoldDB" id="A0A9P4I0W7"/>
<dbReference type="GO" id="GO:0046872">
    <property type="term" value="F:metal ion binding"/>
    <property type="evidence" value="ECO:0007669"/>
    <property type="project" value="UniProtKB-UniRule"/>
</dbReference>
<evidence type="ECO:0000256" key="16">
    <source>
        <dbReference type="ARBA" id="ARBA00023128"/>
    </source>
</evidence>
<reference evidence="28" key="1">
    <citation type="journal article" date="2020" name="Stud. Mycol.">
        <title>101 Dothideomycetes genomes: a test case for predicting lifestyles and emergence of pathogens.</title>
        <authorList>
            <person name="Haridas S."/>
            <person name="Albert R."/>
            <person name="Binder M."/>
            <person name="Bloem J."/>
            <person name="Labutti K."/>
            <person name="Salamov A."/>
            <person name="Andreopoulos B."/>
            <person name="Baker S."/>
            <person name="Barry K."/>
            <person name="Bills G."/>
            <person name="Bluhm B."/>
            <person name="Cannon C."/>
            <person name="Castanera R."/>
            <person name="Culley D."/>
            <person name="Daum C."/>
            <person name="Ezra D."/>
            <person name="Gonzalez J."/>
            <person name="Henrissat B."/>
            <person name="Kuo A."/>
            <person name="Liang C."/>
            <person name="Lipzen A."/>
            <person name="Lutzoni F."/>
            <person name="Magnuson J."/>
            <person name="Mondo S."/>
            <person name="Nolan M."/>
            <person name="Ohm R."/>
            <person name="Pangilinan J."/>
            <person name="Park H.-J."/>
            <person name="Ramirez L."/>
            <person name="Alfaro M."/>
            <person name="Sun H."/>
            <person name="Tritt A."/>
            <person name="Yoshinaga Y."/>
            <person name="Zwiers L.-H."/>
            <person name="Turgeon B."/>
            <person name="Goodwin S."/>
            <person name="Spatafora J."/>
            <person name="Crous P."/>
            <person name="Grigoriev I."/>
        </authorList>
    </citation>
    <scope>NUCLEOTIDE SEQUENCE</scope>
    <source>
        <strain evidence="28">CBS 121410</strain>
    </source>
</reference>
<feature type="binding site" evidence="24">
    <location>
        <position position="278"/>
    </location>
    <ligand>
        <name>FAD</name>
        <dbReference type="ChEBI" id="CHEBI:57692"/>
    </ligand>
</feature>
<keyword evidence="7 24" id="KW-0285">Flavoprotein</keyword>
<comment type="catalytic activity">
    <reaction evidence="23">
        <text>2 Fe(3+)-[Dph3] + NADH = 2 Fe(2+)-[Dph3] + NAD(+) + H(+)</text>
        <dbReference type="Rhea" id="RHEA:71231"/>
        <dbReference type="Rhea" id="RHEA-COMP:18002"/>
        <dbReference type="Rhea" id="RHEA-COMP:18003"/>
        <dbReference type="ChEBI" id="CHEBI:15378"/>
        <dbReference type="ChEBI" id="CHEBI:29033"/>
        <dbReference type="ChEBI" id="CHEBI:29034"/>
        <dbReference type="ChEBI" id="CHEBI:57540"/>
        <dbReference type="ChEBI" id="CHEBI:57945"/>
        <dbReference type="ChEBI" id="CHEBI:83228"/>
    </reaction>
    <physiologicalReaction direction="left-to-right" evidence="23">
        <dbReference type="Rhea" id="RHEA:71232"/>
    </physiologicalReaction>
</comment>
<dbReference type="SUPFAM" id="SSF55856">
    <property type="entry name" value="Cytochrome b5-like heme/steroid binding domain"/>
    <property type="match status" value="1"/>
</dbReference>
<evidence type="ECO:0000256" key="2">
    <source>
        <dbReference type="ARBA" id="ARBA00004572"/>
    </source>
</evidence>
<keyword evidence="13" id="KW-0560">Oxidoreductase</keyword>
<comment type="cofactor">
    <cofactor evidence="1 24">
        <name>FAD</name>
        <dbReference type="ChEBI" id="CHEBI:57692"/>
    </cofactor>
</comment>
<dbReference type="PRINTS" id="PR00371">
    <property type="entry name" value="FPNCR"/>
</dbReference>
<dbReference type="InterPro" id="IPR039261">
    <property type="entry name" value="FNR_nucleotide-bd"/>
</dbReference>
<evidence type="ECO:0000313" key="29">
    <source>
        <dbReference type="Proteomes" id="UP000799776"/>
    </source>
</evidence>
<dbReference type="EC" id="1.6.2.2" evidence="5"/>
<keyword evidence="29" id="KW-1185">Reference proteome</keyword>
<evidence type="ECO:0000259" key="27">
    <source>
        <dbReference type="PROSITE" id="PS51384"/>
    </source>
</evidence>
<dbReference type="PANTHER" id="PTHR19370:SF178">
    <property type="entry name" value="CYTOCHROME-B5 REDUCTASE"/>
    <property type="match status" value="1"/>
</dbReference>
<protein>
    <recommendedName>
        <fullName evidence="20">NADH-cytochrome b5 reductase 1</fullName>
        <ecNumber evidence="5">1.6.2.2</ecNumber>
    </recommendedName>
    <alternativeName>
        <fullName evidence="21">Microsomal cytochrome b reductase</fullName>
    </alternativeName>
</protein>
<name>A0A9P4I0W7_9PEZI</name>
<evidence type="ECO:0000256" key="12">
    <source>
        <dbReference type="ARBA" id="ARBA00022989"/>
    </source>
</evidence>
<evidence type="ECO:0000256" key="10">
    <source>
        <dbReference type="ARBA" id="ARBA00022787"/>
    </source>
</evidence>
<dbReference type="Pfam" id="PF00175">
    <property type="entry name" value="NAD_binding_1"/>
    <property type="match status" value="1"/>
</dbReference>
<dbReference type="SMART" id="SM01117">
    <property type="entry name" value="Cyt-b5"/>
    <property type="match status" value="1"/>
</dbReference>
<evidence type="ECO:0000256" key="14">
    <source>
        <dbReference type="ARBA" id="ARBA00023004"/>
    </source>
</evidence>
<keyword evidence="8" id="KW-0812">Transmembrane</keyword>
<dbReference type="CDD" id="cd06183">
    <property type="entry name" value="cyt_b5_reduct_like"/>
    <property type="match status" value="1"/>
</dbReference>
<dbReference type="InterPro" id="IPR001834">
    <property type="entry name" value="CBR-like"/>
</dbReference>
<dbReference type="GO" id="GO:0005783">
    <property type="term" value="C:endoplasmic reticulum"/>
    <property type="evidence" value="ECO:0007669"/>
    <property type="project" value="TreeGrafter"/>
</dbReference>
<comment type="pathway">
    <text evidence="3">Protein modification; peptidyl-diphthamide biosynthesis.</text>
</comment>
<feature type="binding site" evidence="24">
    <location>
        <position position="293"/>
    </location>
    <ligand>
        <name>FAD</name>
        <dbReference type="ChEBI" id="CHEBI:57692"/>
    </ligand>
</feature>
<evidence type="ECO:0000256" key="18">
    <source>
        <dbReference type="ARBA" id="ARBA00037104"/>
    </source>
</evidence>
<proteinExistence type="inferred from homology"/>
<dbReference type="PROSITE" id="PS00191">
    <property type="entry name" value="CYTOCHROME_B5_1"/>
    <property type="match status" value="1"/>
</dbReference>
<evidence type="ECO:0000256" key="7">
    <source>
        <dbReference type="ARBA" id="ARBA00022630"/>
    </source>
</evidence>
<feature type="domain" description="FAD-binding FR-type" evidence="27">
    <location>
        <begin position="224"/>
        <end position="327"/>
    </location>
</feature>
<dbReference type="PANTHER" id="PTHR19370">
    <property type="entry name" value="NADH-CYTOCHROME B5 REDUCTASE"/>
    <property type="match status" value="1"/>
</dbReference>
<dbReference type="Proteomes" id="UP000799776">
    <property type="component" value="Unassembled WGS sequence"/>
</dbReference>
<evidence type="ECO:0000256" key="8">
    <source>
        <dbReference type="ARBA" id="ARBA00022692"/>
    </source>
</evidence>
<dbReference type="InterPro" id="IPR017938">
    <property type="entry name" value="Riboflavin_synthase-like_b-brl"/>
</dbReference>
<evidence type="ECO:0000256" key="11">
    <source>
        <dbReference type="ARBA" id="ARBA00022827"/>
    </source>
</evidence>
<dbReference type="GO" id="GO:0020037">
    <property type="term" value="F:heme binding"/>
    <property type="evidence" value="ECO:0007669"/>
    <property type="project" value="UniProtKB-UniRule"/>
</dbReference>
<dbReference type="OrthoDB" id="432685at2759"/>
<dbReference type="Gene3D" id="2.40.30.10">
    <property type="entry name" value="Translation factors"/>
    <property type="match status" value="1"/>
</dbReference>
<dbReference type="Pfam" id="PF00970">
    <property type="entry name" value="FAD_binding_6"/>
    <property type="match status" value="1"/>
</dbReference>
<feature type="domain" description="Cytochrome b5 heme-binding" evidence="26">
    <location>
        <begin position="2"/>
        <end position="78"/>
    </location>
</feature>
<dbReference type="InterPro" id="IPR017927">
    <property type="entry name" value="FAD-bd_FR_type"/>
</dbReference>
<keyword evidence="14 25" id="KW-0408">Iron</keyword>
<organism evidence="28 29">
    <name type="scientific">Saccharata proteae CBS 121410</name>
    <dbReference type="NCBI Taxonomy" id="1314787"/>
    <lineage>
        <taxon>Eukaryota</taxon>
        <taxon>Fungi</taxon>
        <taxon>Dikarya</taxon>
        <taxon>Ascomycota</taxon>
        <taxon>Pezizomycotina</taxon>
        <taxon>Dothideomycetes</taxon>
        <taxon>Dothideomycetes incertae sedis</taxon>
        <taxon>Botryosphaeriales</taxon>
        <taxon>Saccharataceae</taxon>
        <taxon>Saccharata</taxon>
    </lineage>
</organism>
<evidence type="ECO:0000256" key="21">
    <source>
        <dbReference type="ARBA" id="ARBA00041901"/>
    </source>
</evidence>
<dbReference type="PRINTS" id="PR00363">
    <property type="entry name" value="CYTOCHROMEB5"/>
</dbReference>
<dbReference type="GO" id="GO:0005741">
    <property type="term" value="C:mitochondrial outer membrane"/>
    <property type="evidence" value="ECO:0007669"/>
    <property type="project" value="UniProtKB-SubCell"/>
</dbReference>
<comment type="similarity">
    <text evidence="4">Belongs to the flavoprotein pyridine nucleotide cytochrome reductase family.</text>
</comment>
<dbReference type="Gene3D" id="3.40.50.80">
    <property type="entry name" value="Nucleotide-binding domain of ferredoxin-NADP reductase (FNR) module"/>
    <property type="match status" value="1"/>
</dbReference>
<dbReference type="InterPro" id="IPR001433">
    <property type="entry name" value="OxRdtase_FAD/NAD-bd"/>
</dbReference>
<comment type="function">
    <text evidence="18">NADH-dependent reductase for DPH3 and cytochrome b5. Required for the first step of diphthamide biosynthesis, a post-translational modification of histidine which occurs in elongation factor 2. DPH1 and DPH2 transfer a 3-amino-3-carboxypropyl (ACP) group from S-adenosyl-L-methionine (SAM) to a histidine residue, the reaction is assisted by a reduction system comprising DPH3 and a NADH-dependent reductase, predominantly CBR1. By reducing DPH3, also involved in the formation of the tRNA wobble base modification mcm5s 2U (5-methoxycarbonylmethyl-2-thiouridine), mediated by the elongator complex. The cytochrome b5/NADH cytochrome b5 reductase electron transfer system supports the catalytic activity of several sterol biosynthetic enzymes.</text>
</comment>
<gene>
    <name evidence="28" type="ORF">K490DRAFT_36452</name>
</gene>
<evidence type="ECO:0000256" key="24">
    <source>
        <dbReference type="PIRSR" id="PIRSR601834-1"/>
    </source>
</evidence>
<keyword evidence="6 25" id="KW-0349">Heme</keyword>
<evidence type="ECO:0000256" key="22">
    <source>
        <dbReference type="ARBA" id="ARBA00047682"/>
    </source>
</evidence>
<dbReference type="Pfam" id="PF00173">
    <property type="entry name" value="Cyt-b5"/>
    <property type="match status" value="1"/>
</dbReference>
<dbReference type="SUPFAM" id="SSF63380">
    <property type="entry name" value="Riboflavin synthase domain-like"/>
    <property type="match status" value="1"/>
</dbReference>
<dbReference type="InterPro" id="IPR018506">
    <property type="entry name" value="Cyt_B5_heme-BS"/>
</dbReference>
<dbReference type="PRINTS" id="PR00406">
    <property type="entry name" value="CYTB5RDTASE"/>
</dbReference>
<sequence length="467" mass="50651">MSKTFTIDEVAQHSEGASLWIVVHNKVYDISRYLEEHPGGAEVLKECAGGDATVAFEDVGHSDGAWANLEALKIGELSEEHRHEEVQVYRPEYKEVSAGPILRKKTSGWKRVGGLIVKAAALGSLGSAVYLSRTGRASLPAISFTLKDLALPTGGSQGWGGFWLGWLSATATGCVLTVVAGQKIASILNPSHNFAKFPPRKAGGTRILIKKTTPAYSRPVLDPRAYRKLPLAIKEKLSPNTYRFVFSLPTPTSVLGLPIGQHVAIQANIDGKNVSRSYTPTSNDKDKGVLELVIKVYPNGLLTNHMAALNIGDTLEFRGPKGAMTYRNGLCKKIGMIAGGTGITPMYQLIRAICEDATDETTVDLLYANNTENDILLRDQLDGWANKFPNKFRVTHVLSQPSEGWKGAKGFVSKDLIKERLPTPSPDAKIMLCGPPPMINAMKNNLDQLGFTKPGAIAKATDQVFLF</sequence>
<feature type="binding site" evidence="24">
    <location>
        <position position="344"/>
    </location>
    <ligand>
        <name>FAD</name>
        <dbReference type="ChEBI" id="CHEBI:57692"/>
    </ligand>
</feature>
<dbReference type="InterPro" id="IPR008333">
    <property type="entry name" value="Cbr1-like_FAD-bd_dom"/>
</dbReference>
<feature type="binding site" evidence="24">
    <location>
        <position position="276"/>
    </location>
    <ligand>
        <name>FAD</name>
        <dbReference type="ChEBI" id="CHEBI:57692"/>
    </ligand>
</feature>
<comment type="subunit">
    <text evidence="19">Monomer. Component of the 2-(3-amino-3-carboxypropyl)histidine synthase complex composed of DPH1, DPH2, DPH3 and a NADH-dependent reductase, predominantly CBR1.</text>
</comment>
<dbReference type="EMBL" id="ML978713">
    <property type="protein sequence ID" value="KAF2090167.1"/>
    <property type="molecule type" value="Genomic_DNA"/>
</dbReference>
<comment type="caution">
    <text evidence="28">The sequence shown here is derived from an EMBL/GenBank/DDBJ whole genome shotgun (WGS) entry which is preliminary data.</text>
</comment>
<evidence type="ECO:0000256" key="5">
    <source>
        <dbReference type="ARBA" id="ARBA00012011"/>
    </source>
</evidence>
<evidence type="ECO:0000256" key="25">
    <source>
        <dbReference type="RuleBase" id="RU362121"/>
    </source>
</evidence>
<dbReference type="SUPFAM" id="SSF52343">
    <property type="entry name" value="Ferredoxin reductase-like, C-terminal NADP-linked domain"/>
    <property type="match status" value="1"/>
</dbReference>
<comment type="catalytic activity">
    <reaction evidence="22">
        <text>2 Fe(III)-[cytochrome b5] + NADH = 2 Fe(II)-[cytochrome b5] + NAD(+) + H(+)</text>
        <dbReference type="Rhea" id="RHEA:46680"/>
        <dbReference type="Rhea" id="RHEA-COMP:10438"/>
        <dbReference type="Rhea" id="RHEA-COMP:10439"/>
        <dbReference type="ChEBI" id="CHEBI:15378"/>
        <dbReference type="ChEBI" id="CHEBI:29033"/>
        <dbReference type="ChEBI" id="CHEBI:29034"/>
        <dbReference type="ChEBI" id="CHEBI:57540"/>
        <dbReference type="ChEBI" id="CHEBI:57945"/>
        <dbReference type="EC" id="1.6.2.2"/>
    </reaction>
</comment>
<dbReference type="FunFam" id="3.40.50.80:FF:000019">
    <property type="entry name" value="NADH-cytochrome b5 reductase"/>
    <property type="match status" value="1"/>
</dbReference>
<comment type="subcellular location">
    <subcellularLocation>
        <location evidence="2">Mitochondrion outer membrane</location>
        <topology evidence="2">Single-pass membrane protein</topology>
    </subcellularLocation>
</comment>
<evidence type="ECO:0000256" key="6">
    <source>
        <dbReference type="ARBA" id="ARBA00022617"/>
    </source>
</evidence>
<evidence type="ECO:0000256" key="1">
    <source>
        <dbReference type="ARBA" id="ARBA00001974"/>
    </source>
</evidence>
<feature type="binding site" evidence="24">
    <location>
        <position position="295"/>
    </location>
    <ligand>
        <name>FAD</name>
        <dbReference type="ChEBI" id="CHEBI:57692"/>
    </ligand>
</feature>
<dbReference type="PROSITE" id="PS50255">
    <property type="entry name" value="CYTOCHROME_B5_2"/>
    <property type="match status" value="1"/>
</dbReference>
<evidence type="ECO:0000256" key="15">
    <source>
        <dbReference type="ARBA" id="ARBA00023027"/>
    </source>
</evidence>
<evidence type="ECO:0000256" key="3">
    <source>
        <dbReference type="ARBA" id="ARBA00005156"/>
    </source>
</evidence>
<dbReference type="PROSITE" id="PS51384">
    <property type="entry name" value="FAD_FR"/>
    <property type="match status" value="1"/>
</dbReference>
<dbReference type="InterPro" id="IPR001709">
    <property type="entry name" value="Flavoprot_Pyr_Nucl_cyt_Rdtase"/>
</dbReference>
<evidence type="ECO:0000256" key="9">
    <source>
        <dbReference type="ARBA" id="ARBA00022723"/>
    </source>
</evidence>
<keyword evidence="9 25" id="KW-0479">Metal-binding</keyword>
<evidence type="ECO:0000256" key="4">
    <source>
        <dbReference type="ARBA" id="ARBA00006105"/>
    </source>
</evidence>
<evidence type="ECO:0000256" key="23">
    <source>
        <dbReference type="ARBA" id="ARBA00049138"/>
    </source>
</evidence>
<evidence type="ECO:0000256" key="17">
    <source>
        <dbReference type="ARBA" id="ARBA00023136"/>
    </source>
</evidence>
<evidence type="ECO:0000256" key="20">
    <source>
        <dbReference type="ARBA" id="ARBA00039438"/>
    </source>
</evidence>
<comment type="similarity">
    <text evidence="25">Belongs to the cytochrome b5 family.</text>
</comment>
<keyword evidence="17" id="KW-0472">Membrane</keyword>
<dbReference type="Gene3D" id="3.10.120.10">
    <property type="entry name" value="Cytochrome b5-like heme/steroid binding domain"/>
    <property type="match status" value="1"/>
</dbReference>
<keyword evidence="11 24" id="KW-0274">FAD</keyword>
<evidence type="ECO:0000259" key="26">
    <source>
        <dbReference type="PROSITE" id="PS50255"/>
    </source>
</evidence>
<keyword evidence="10" id="KW-1000">Mitochondrion outer membrane</keyword>
<keyword evidence="12" id="KW-1133">Transmembrane helix</keyword>
<keyword evidence="15" id="KW-0520">NAD</keyword>
<evidence type="ECO:0000256" key="13">
    <source>
        <dbReference type="ARBA" id="ARBA00023002"/>
    </source>
</evidence>
<dbReference type="FunFam" id="2.40.30.10:FF:000032">
    <property type="entry name" value="NADH-cytochrome b5 reductase"/>
    <property type="match status" value="1"/>
</dbReference>
<evidence type="ECO:0000256" key="19">
    <source>
        <dbReference type="ARBA" id="ARBA00038836"/>
    </source>
</evidence>
<dbReference type="FunFam" id="3.10.120.10:FF:000002">
    <property type="entry name" value="Cytochrome b5 type B"/>
    <property type="match status" value="1"/>
</dbReference>
<dbReference type="InterPro" id="IPR036400">
    <property type="entry name" value="Cyt_B5-like_heme/steroid_sf"/>
</dbReference>
<keyword evidence="16" id="KW-0496">Mitochondrion</keyword>